<dbReference type="InterPro" id="IPR043760">
    <property type="entry name" value="PycTM_dom"/>
</dbReference>
<evidence type="ECO:0000256" key="7">
    <source>
        <dbReference type="ARBA" id="ARBA00023136"/>
    </source>
</evidence>
<keyword evidence="4" id="KW-0547">Nucleotide-binding</keyword>
<feature type="transmembrane region" description="Helical" evidence="8">
    <location>
        <begin position="46"/>
        <end position="65"/>
    </location>
</feature>
<evidence type="ECO:0000256" key="2">
    <source>
        <dbReference type="ARBA" id="ARBA00022475"/>
    </source>
</evidence>
<evidence type="ECO:0000256" key="5">
    <source>
        <dbReference type="ARBA" id="ARBA00022989"/>
    </source>
</evidence>
<keyword evidence="3 8" id="KW-0812">Transmembrane</keyword>
<proteinExistence type="predicted"/>
<protein>
    <recommendedName>
        <fullName evidence="9">Pycsar effector protein domain-containing protein</fullName>
    </recommendedName>
</protein>
<sequence>MDSSARKILMAVIPKTLKAKMEKERLKYCIDRFDHYYDSVNNKSSVFLGLSTFIVGGLIAGYFAVGPLINCGFWTHALMIVLIGLGVATMITVIMAATPFLSTDTDSLHFFGAIAHMDSSGFCTKSATPCTDEDELKDLRNQVHQLATGLRGKFKKLKTAGILFTVQFYLFIPLFLIILCNIK</sequence>
<feature type="transmembrane region" description="Helical" evidence="8">
    <location>
        <begin position="160"/>
        <end position="182"/>
    </location>
</feature>
<feature type="transmembrane region" description="Helical" evidence="8">
    <location>
        <begin position="77"/>
        <end position="101"/>
    </location>
</feature>
<keyword evidence="2" id="KW-1003">Cell membrane</keyword>
<evidence type="ECO:0000256" key="1">
    <source>
        <dbReference type="ARBA" id="ARBA00004236"/>
    </source>
</evidence>
<dbReference type="Proteomes" id="UP000199072">
    <property type="component" value="Unassembled WGS sequence"/>
</dbReference>
<comment type="subcellular location">
    <subcellularLocation>
        <location evidence="1">Cell membrane</location>
    </subcellularLocation>
</comment>
<keyword evidence="7 8" id="KW-0472">Membrane</keyword>
<dbReference type="AlphaFoldDB" id="A0A1G7L3V3"/>
<dbReference type="GO" id="GO:0000166">
    <property type="term" value="F:nucleotide binding"/>
    <property type="evidence" value="ECO:0007669"/>
    <property type="project" value="UniProtKB-KW"/>
</dbReference>
<dbReference type="EMBL" id="FNAI01000018">
    <property type="protein sequence ID" value="SDF43740.1"/>
    <property type="molecule type" value="Genomic_DNA"/>
</dbReference>
<organism evidence="10 11">
    <name type="scientific">Mucilaginibacter pineti</name>
    <dbReference type="NCBI Taxonomy" id="1391627"/>
    <lineage>
        <taxon>Bacteria</taxon>
        <taxon>Pseudomonadati</taxon>
        <taxon>Bacteroidota</taxon>
        <taxon>Sphingobacteriia</taxon>
        <taxon>Sphingobacteriales</taxon>
        <taxon>Sphingobacteriaceae</taxon>
        <taxon>Mucilaginibacter</taxon>
    </lineage>
</organism>
<keyword evidence="5 8" id="KW-1133">Transmembrane helix</keyword>
<evidence type="ECO:0000256" key="8">
    <source>
        <dbReference type="SAM" id="Phobius"/>
    </source>
</evidence>
<dbReference type="Pfam" id="PF18967">
    <property type="entry name" value="PycTM"/>
    <property type="match status" value="1"/>
</dbReference>
<keyword evidence="6" id="KW-0051">Antiviral defense</keyword>
<evidence type="ECO:0000259" key="9">
    <source>
        <dbReference type="Pfam" id="PF18967"/>
    </source>
</evidence>
<feature type="domain" description="Pycsar effector protein" evidence="9">
    <location>
        <begin position="26"/>
        <end position="176"/>
    </location>
</feature>
<evidence type="ECO:0000313" key="10">
    <source>
        <dbReference type="EMBL" id="SDF43740.1"/>
    </source>
</evidence>
<dbReference type="GO" id="GO:0005886">
    <property type="term" value="C:plasma membrane"/>
    <property type="evidence" value="ECO:0007669"/>
    <property type="project" value="UniProtKB-SubCell"/>
</dbReference>
<keyword evidence="11" id="KW-1185">Reference proteome</keyword>
<evidence type="ECO:0000256" key="6">
    <source>
        <dbReference type="ARBA" id="ARBA00023118"/>
    </source>
</evidence>
<evidence type="ECO:0000256" key="3">
    <source>
        <dbReference type="ARBA" id="ARBA00022692"/>
    </source>
</evidence>
<evidence type="ECO:0000256" key="4">
    <source>
        <dbReference type="ARBA" id="ARBA00022741"/>
    </source>
</evidence>
<dbReference type="GO" id="GO:0051607">
    <property type="term" value="P:defense response to virus"/>
    <property type="evidence" value="ECO:0007669"/>
    <property type="project" value="UniProtKB-KW"/>
</dbReference>
<evidence type="ECO:0000313" key="11">
    <source>
        <dbReference type="Proteomes" id="UP000199072"/>
    </source>
</evidence>
<gene>
    <name evidence="10" type="ORF">SAMN05216464_11813</name>
</gene>
<accession>A0A1G7L3V3</accession>
<dbReference type="STRING" id="1391627.SAMN05216464_11813"/>
<reference evidence="10 11" key="1">
    <citation type="submission" date="2016-10" db="EMBL/GenBank/DDBJ databases">
        <authorList>
            <person name="de Groot N.N."/>
        </authorList>
    </citation>
    <scope>NUCLEOTIDE SEQUENCE [LARGE SCALE GENOMIC DNA]</scope>
    <source>
        <strain evidence="10 11">47C3B</strain>
    </source>
</reference>
<name>A0A1G7L3V3_9SPHI</name>